<dbReference type="Pfam" id="PF00296">
    <property type="entry name" value="Bac_luciferase"/>
    <property type="match status" value="1"/>
</dbReference>
<dbReference type="PANTHER" id="PTHR30137:SF6">
    <property type="entry name" value="LUCIFERASE-LIKE MONOOXYGENASE"/>
    <property type="match status" value="1"/>
</dbReference>
<gene>
    <name evidence="3" type="ORF">GCM10022262_17150</name>
</gene>
<dbReference type="PANTHER" id="PTHR30137">
    <property type="entry name" value="LUCIFERASE-LIKE MONOOXYGENASE"/>
    <property type="match status" value="1"/>
</dbReference>
<dbReference type="Gene3D" id="3.20.20.30">
    <property type="entry name" value="Luciferase-like domain"/>
    <property type="match status" value="1"/>
</dbReference>
<dbReference type="InterPro" id="IPR011251">
    <property type="entry name" value="Luciferase-like_dom"/>
</dbReference>
<dbReference type="Proteomes" id="UP001499841">
    <property type="component" value="Unassembled WGS sequence"/>
</dbReference>
<dbReference type="SUPFAM" id="SSF51679">
    <property type="entry name" value="Bacterial luciferase-like"/>
    <property type="match status" value="1"/>
</dbReference>
<name>A0ABP8EU28_9MICO</name>
<dbReference type="EMBL" id="BAABBA010000007">
    <property type="protein sequence ID" value="GAA4287356.1"/>
    <property type="molecule type" value="Genomic_DNA"/>
</dbReference>
<dbReference type="NCBIfam" id="TIGR03558">
    <property type="entry name" value="oxido_grp_1"/>
    <property type="match status" value="1"/>
</dbReference>
<dbReference type="InterPro" id="IPR036661">
    <property type="entry name" value="Luciferase-like_sf"/>
</dbReference>
<accession>A0ABP8EU28</accession>
<dbReference type="CDD" id="cd00347">
    <property type="entry name" value="Flavin_utilizing_monoxygenases"/>
    <property type="match status" value="1"/>
</dbReference>
<reference evidence="4" key="1">
    <citation type="journal article" date="2019" name="Int. J. Syst. Evol. Microbiol.">
        <title>The Global Catalogue of Microorganisms (GCM) 10K type strain sequencing project: providing services to taxonomists for standard genome sequencing and annotation.</title>
        <authorList>
            <consortium name="The Broad Institute Genomics Platform"/>
            <consortium name="The Broad Institute Genome Sequencing Center for Infectious Disease"/>
            <person name="Wu L."/>
            <person name="Ma J."/>
        </authorList>
    </citation>
    <scope>NUCLEOTIDE SEQUENCE [LARGE SCALE GENOMIC DNA]</scope>
    <source>
        <strain evidence="4">JCM 17459</strain>
    </source>
</reference>
<sequence>MPVPVSVLDLATVRPGGSVRETFDASVALARDAERWGYRRYWFAEHHNMPTIASSATAVLIGHIAGSTSTIRVGAGGIMLPNHSPLVIAEQFGTLETLYPGRIDLGLGRAPGGDMAMLQALRRHPTDSDRFPQDVVELQSLLGPARPGQTVRATPGTGTEVPLIILGSSLFGAKLAAALGLPYSFASHFAPNALVDAVSTYRREYRPSDANPEPYVIAAMNVFAADTDVEAHELYHSALRANAGRLTRSGLPLSDEDADAVLASPAGDQIRHMLRYSAVGSPATVREQVEQFAAHAQADEIIVASNTPTAEARRRSYELLAEALELPAGATTGSTDGRTGTP</sequence>
<evidence type="ECO:0000313" key="3">
    <source>
        <dbReference type="EMBL" id="GAA4287356.1"/>
    </source>
</evidence>
<evidence type="ECO:0000259" key="2">
    <source>
        <dbReference type="Pfam" id="PF00296"/>
    </source>
</evidence>
<comment type="similarity">
    <text evidence="1">To bacterial alkanal monooxygenase alpha and beta chains.</text>
</comment>
<protein>
    <submittedName>
        <fullName evidence="3">LLM class flavin-dependent oxidoreductase</fullName>
    </submittedName>
</protein>
<evidence type="ECO:0000256" key="1">
    <source>
        <dbReference type="ARBA" id="ARBA00007789"/>
    </source>
</evidence>
<keyword evidence="4" id="KW-1185">Reference proteome</keyword>
<comment type="caution">
    <text evidence="3">The sequence shown here is derived from an EMBL/GenBank/DDBJ whole genome shotgun (WGS) entry which is preliminary data.</text>
</comment>
<proteinExistence type="predicted"/>
<evidence type="ECO:0000313" key="4">
    <source>
        <dbReference type="Proteomes" id="UP001499841"/>
    </source>
</evidence>
<feature type="domain" description="Luciferase-like" evidence="2">
    <location>
        <begin position="5"/>
        <end position="293"/>
    </location>
</feature>
<dbReference type="RefSeq" id="WP_345039920.1">
    <property type="nucleotide sequence ID" value="NZ_BAABBA010000007.1"/>
</dbReference>
<dbReference type="InterPro" id="IPR050766">
    <property type="entry name" value="Bact_Lucif_Oxidored"/>
</dbReference>
<dbReference type="InterPro" id="IPR019949">
    <property type="entry name" value="CmoO-like"/>
</dbReference>
<organism evidence="3 4">
    <name type="scientific">Georgenia daeguensis</name>
    <dbReference type="NCBI Taxonomy" id="908355"/>
    <lineage>
        <taxon>Bacteria</taxon>
        <taxon>Bacillati</taxon>
        <taxon>Actinomycetota</taxon>
        <taxon>Actinomycetes</taxon>
        <taxon>Micrococcales</taxon>
        <taxon>Bogoriellaceae</taxon>
        <taxon>Georgenia</taxon>
    </lineage>
</organism>